<name>A0AAN6XXW2_9PEZI</name>
<protein>
    <submittedName>
        <fullName evidence="2">Uncharacterized protein</fullName>
    </submittedName>
</protein>
<keyword evidence="3" id="KW-1185">Reference proteome</keyword>
<reference evidence="2" key="2">
    <citation type="submission" date="2023-05" db="EMBL/GenBank/DDBJ databases">
        <authorList>
            <consortium name="Lawrence Berkeley National Laboratory"/>
            <person name="Steindorff A."/>
            <person name="Hensen N."/>
            <person name="Bonometti L."/>
            <person name="Westerberg I."/>
            <person name="Brannstrom I.O."/>
            <person name="Guillou S."/>
            <person name="Cros-Aarteil S."/>
            <person name="Calhoun S."/>
            <person name="Haridas S."/>
            <person name="Kuo A."/>
            <person name="Mondo S."/>
            <person name="Pangilinan J."/>
            <person name="Riley R."/>
            <person name="Labutti K."/>
            <person name="Andreopoulos B."/>
            <person name="Lipzen A."/>
            <person name="Chen C."/>
            <person name="Yanf M."/>
            <person name="Daum C."/>
            <person name="Ng V."/>
            <person name="Clum A."/>
            <person name="Ohm R."/>
            <person name="Martin F."/>
            <person name="Silar P."/>
            <person name="Natvig D."/>
            <person name="Lalanne C."/>
            <person name="Gautier V."/>
            <person name="Ament-Velasquez S.L."/>
            <person name="Kruys A."/>
            <person name="Hutchinson M.I."/>
            <person name="Powell A.J."/>
            <person name="Barry K."/>
            <person name="Miller A.N."/>
            <person name="Grigoriev I.V."/>
            <person name="Debuchy R."/>
            <person name="Gladieux P."/>
            <person name="Thoren M.H."/>
            <person name="Johannesson H."/>
        </authorList>
    </citation>
    <scope>NUCLEOTIDE SEQUENCE</scope>
    <source>
        <strain evidence="2">PSN293</strain>
    </source>
</reference>
<feature type="region of interest" description="Disordered" evidence="1">
    <location>
        <begin position="346"/>
        <end position="366"/>
    </location>
</feature>
<organism evidence="2 3">
    <name type="scientific">Rhypophila decipiens</name>
    <dbReference type="NCBI Taxonomy" id="261697"/>
    <lineage>
        <taxon>Eukaryota</taxon>
        <taxon>Fungi</taxon>
        <taxon>Dikarya</taxon>
        <taxon>Ascomycota</taxon>
        <taxon>Pezizomycotina</taxon>
        <taxon>Sordariomycetes</taxon>
        <taxon>Sordariomycetidae</taxon>
        <taxon>Sordariales</taxon>
        <taxon>Naviculisporaceae</taxon>
        <taxon>Rhypophila</taxon>
    </lineage>
</organism>
<evidence type="ECO:0000256" key="1">
    <source>
        <dbReference type="SAM" id="MobiDB-lite"/>
    </source>
</evidence>
<sequence length="748" mass="82661">MADNGIVQTQWSIDNTVFGVLIVLYSLFQAAQADDVQNSAVFAFEALGQASFLKTFLTDEEIGGVLHEMLILQGLTRKPQLRCSRPQLKNVISAISGYSDQIIPTHTVSTLVAALRGAGLDTEAMRQTFRRPQAKELARILSLVFGALQKDDIDFVSLEGIANCVIVASSFLWLNEGEVQFMVGDQVLQAAARPRILIRIPKQATRQPETNTVWTIQEWREGSALSTLVVPNLTDSLPGSPALTSFTPACIAKQVLAAQYGLKPQQINDVGKLATSLVLVAIERGVVTLEKFEPGVAPRECRLQAMCQGTFLSSVLNCMGCYGWTEEETRGAEEFATEIKEWTETGFPGLEQGSSEQEQRREPHPLTQRPLGQMTWILRFIERRQATRSGRPARDWGNGVYEAAIYVAAQAVYSSICARFPERRFFKTGAFDSINEAGMHILHWVTRHEGLRDLSDLPLLVRRLTRVIGATSLHAFRCCSIASLLPGAESLNLYRVTGALAGGGVQRQDLAYAVNGYVAWLPQLRTISTSPTDAMAIEIASGYIRTASSETSQESLQRIQSEELMDHGAPQPPMPLHPFDEFDNYTGVPQFSDKDDLNVKHYLNQTGKVLKLRTFIYRPAGNHHIAVDWLRSVEALATATHHTNQSLPAFAEQALAKRWQGEQVWSSIGVTAADAVIKQHVPEAGVHRIHVRHGDTSVLKFIQQALDGEREKEAQGRGNFPGVSKSVQPGIDPRRAEQVIRPGWLIIL</sequence>
<accession>A0AAN6XXW2</accession>
<dbReference type="EMBL" id="MU858237">
    <property type="protein sequence ID" value="KAK4208586.1"/>
    <property type="molecule type" value="Genomic_DNA"/>
</dbReference>
<comment type="caution">
    <text evidence="2">The sequence shown here is derived from an EMBL/GenBank/DDBJ whole genome shotgun (WGS) entry which is preliminary data.</text>
</comment>
<evidence type="ECO:0000313" key="3">
    <source>
        <dbReference type="Proteomes" id="UP001301769"/>
    </source>
</evidence>
<dbReference type="Proteomes" id="UP001301769">
    <property type="component" value="Unassembled WGS sequence"/>
</dbReference>
<proteinExistence type="predicted"/>
<evidence type="ECO:0000313" key="2">
    <source>
        <dbReference type="EMBL" id="KAK4208586.1"/>
    </source>
</evidence>
<dbReference type="AlphaFoldDB" id="A0AAN6XXW2"/>
<gene>
    <name evidence="2" type="ORF">QBC37DRAFT_475957</name>
</gene>
<reference evidence="2" key="1">
    <citation type="journal article" date="2023" name="Mol. Phylogenet. Evol.">
        <title>Genome-scale phylogeny and comparative genomics of the fungal order Sordariales.</title>
        <authorList>
            <person name="Hensen N."/>
            <person name="Bonometti L."/>
            <person name="Westerberg I."/>
            <person name="Brannstrom I.O."/>
            <person name="Guillou S."/>
            <person name="Cros-Aarteil S."/>
            <person name="Calhoun S."/>
            <person name="Haridas S."/>
            <person name="Kuo A."/>
            <person name="Mondo S."/>
            <person name="Pangilinan J."/>
            <person name="Riley R."/>
            <person name="LaButti K."/>
            <person name="Andreopoulos B."/>
            <person name="Lipzen A."/>
            <person name="Chen C."/>
            <person name="Yan M."/>
            <person name="Daum C."/>
            <person name="Ng V."/>
            <person name="Clum A."/>
            <person name="Steindorff A."/>
            <person name="Ohm R.A."/>
            <person name="Martin F."/>
            <person name="Silar P."/>
            <person name="Natvig D.O."/>
            <person name="Lalanne C."/>
            <person name="Gautier V."/>
            <person name="Ament-Velasquez S.L."/>
            <person name="Kruys A."/>
            <person name="Hutchinson M.I."/>
            <person name="Powell A.J."/>
            <person name="Barry K."/>
            <person name="Miller A.N."/>
            <person name="Grigoriev I.V."/>
            <person name="Debuchy R."/>
            <person name="Gladieux P."/>
            <person name="Hiltunen Thoren M."/>
            <person name="Johannesson H."/>
        </authorList>
    </citation>
    <scope>NUCLEOTIDE SEQUENCE</scope>
    <source>
        <strain evidence="2">PSN293</strain>
    </source>
</reference>